<dbReference type="GO" id="GO:0005524">
    <property type="term" value="F:ATP binding"/>
    <property type="evidence" value="ECO:0007669"/>
    <property type="project" value="UniProtKB-KW"/>
</dbReference>
<evidence type="ECO:0000259" key="7">
    <source>
        <dbReference type="PROSITE" id="PS51722"/>
    </source>
</evidence>
<dbReference type="GO" id="GO:0003924">
    <property type="term" value="F:GTPase activity"/>
    <property type="evidence" value="ECO:0007669"/>
    <property type="project" value="InterPro"/>
</dbReference>
<evidence type="ECO:0000256" key="2">
    <source>
        <dbReference type="ARBA" id="ARBA00022679"/>
    </source>
</evidence>
<dbReference type="InterPro" id="IPR027417">
    <property type="entry name" value="P-loop_NTPase"/>
</dbReference>
<dbReference type="NCBIfam" id="TIGR02034">
    <property type="entry name" value="CysN"/>
    <property type="match status" value="1"/>
</dbReference>
<dbReference type="GO" id="GO:0004781">
    <property type="term" value="F:sulfate adenylyltransferase (ATP) activity"/>
    <property type="evidence" value="ECO:0007669"/>
    <property type="project" value="UniProtKB-EC"/>
</dbReference>
<keyword evidence="4" id="KW-0547">Nucleotide-binding</keyword>
<dbReference type="SUPFAM" id="SSF50465">
    <property type="entry name" value="EF-Tu/eEF-1alpha/eIF2-gamma C-terminal domain"/>
    <property type="match status" value="1"/>
</dbReference>
<sequence length="452" mass="51343">MIKERMNIVIVGHVDHGKSTLVGRLLADTESLPKGKLDFVKKQCEKNSKPFEYAFLLDALVDEQNQGITIDTARVFFESSRREYIIIDAPGHIEFLKNMISGAARAEAALLLIDADEGIAENSRRHAYMLSLLGIKQIAVVVNKMDLVDYNQNVFNKIKLEYTKYLKSISIEATNFIPISAREGINLIDISPLTDWYEGASLLEIVDSFTKEKTLDEKPLRMYLQGIYKFDGHKNKKRIYAGSINSGKVNIGDRIGFLPSGKSSIVNSVEIYNKSGITSAKTGQAIGLTLKEEIYVNETDLVYKLDERNPEFSDRVLANIFWMSNDPLRSGKSYKLKIGTQQFDVLIEQIQNVLHTADLDKVNSNELVNKHEAAKCVLKLRNRIPFDLVEQNVHTSRFVLVDKFDIVGGGMIIKNMEDSKPKKTYSDFEIELNEFIRQHFPHWEAKSLEEII</sequence>
<dbReference type="GO" id="GO:0006790">
    <property type="term" value="P:sulfur compound metabolic process"/>
    <property type="evidence" value="ECO:0007669"/>
    <property type="project" value="InterPro"/>
</dbReference>
<evidence type="ECO:0000313" key="8">
    <source>
        <dbReference type="EMBL" id="VAX16677.1"/>
    </source>
</evidence>
<evidence type="ECO:0000256" key="6">
    <source>
        <dbReference type="ARBA" id="ARBA00023134"/>
    </source>
</evidence>
<dbReference type="InterPro" id="IPR000795">
    <property type="entry name" value="T_Tr_GTP-bd_dom"/>
</dbReference>
<feature type="domain" description="Tr-type G" evidence="7">
    <location>
        <begin position="3"/>
        <end position="216"/>
    </location>
</feature>
<dbReference type="EC" id="2.7.7.4" evidence="1"/>
<name>A0A3B1CIU1_9ZZZZ</name>
<dbReference type="GO" id="GO:0005525">
    <property type="term" value="F:GTP binding"/>
    <property type="evidence" value="ECO:0007669"/>
    <property type="project" value="UniProtKB-KW"/>
</dbReference>
<dbReference type="SUPFAM" id="SSF50447">
    <property type="entry name" value="Translation proteins"/>
    <property type="match status" value="1"/>
</dbReference>
<keyword evidence="8" id="KW-0418">Kinase</keyword>
<reference evidence="8" key="1">
    <citation type="submission" date="2018-06" db="EMBL/GenBank/DDBJ databases">
        <authorList>
            <person name="Zhirakovskaya E."/>
        </authorList>
    </citation>
    <scope>NUCLEOTIDE SEQUENCE</scope>
</reference>
<dbReference type="Pfam" id="PF22594">
    <property type="entry name" value="GTP-eEF1A_C"/>
    <property type="match status" value="1"/>
</dbReference>
<dbReference type="CDD" id="cd04095">
    <property type="entry name" value="CysN_NoDQ_III"/>
    <property type="match status" value="1"/>
</dbReference>
<dbReference type="GO" id="GO:0016301">
    <property type="term" value="F:kinase activity"/>
    <property type="evidence" value="ECO:0007669"/>
    <property type="project" value="UniProtKB-KW"/>
</dbReference>
<dbReference type="PANTHER" id="PTHR23115">
    <property type="entry name" value="TRANSLATION FACTOR"/>
    <property type="match status" value="1"/>
</dbReference>
<dbReference type="PRINTS" id="PR00315">
    <property type="entry name" value="ELONGATNFCT"/>
</dbReference>
<dbReference type="SUPFAM" id="SSF52540">
    <property type="entry name" value="P-loop containing nucleoside triphosphate hydrolases"/>
    <property type="match status" value="1"/>
</dbReference>
<dbReference type="InterPro" id="IPR044139">
    <property type="entry name" value="CysN_NoDQ_III"/>
</dbReference>
<keyword evidence="3 8" id="KW-0548">Nucleotidyltransferase</keyword>
<evidence type="ECO:0000256" key="5">
    <source>
        <dbReference type="ARBA" id="ARBA00022840"/>
    </source>
</evidence>
<evidence type="ECO:0000256" key="1">
    <source>
        <dbReference type="ARBA" id="ARBA00012391"/>
    </source>
</evidence>
<keyword evidence="6" id="KW-0342">GTP-binding</keyword>
<accession>A0A3B1CIU1</accession>
<proteinExistence type="predicted"/>
<keyword evidence="2 8" id="KW-0808">Transferase</keyword>
<dbReference type="InterPro" id="IPR009001">
    <property type="entry name" value="Transl_elong_EF1A/Init_IF2_C"/>
</dbReference>
<dbReference type="PROSITE" id="PS00301">
    <property type="entry name" value="G_TR_1"/>
    <property type="match status" value="1"/>
</dbReference>
<dbReference type="InterPro" id="IPR031157">
    <property type="entry name" value="G_TR_CS"/>
</dbReference>
<gene>
    <name evidence="8" type="ORF">MNBD_IGNAVI01-912</name>
</gene>
<evidence type="ECO:0000256" key="3">
    <source>
        <dbReference type="ARBA" id="ARBA00022695"/>
    </source>
</evidence>
<protein>
    <recommendedName>
        <fullName evidence="1">sulfate adenylyltransferase</fullName>
        <ecNumber evidence="1">2.7.7.4</ecNumber>
    </recommendedName>
</protein>
<dbReference type="InterPro" id="IPR005225">
    <property type="entry name" value="Small_GTP-bd"/>
</dbReference>
<dbReference type="AlphaFoldDB" id="A0A3B1CIU1"/>
<dbReference type="InterPro" id="IPR011779">
    <property type="entry name" value="SO4_adenylTrfase_lsu"/>
</dbReference>
<dbReference type="InterPro" id="IPR050100">
    <property type="entry name" value="TRAFAC_GTPase_members"/>
</dbReference>
<dbReference type="Gene3D" id="3.40.50.300">
    <property type="entry name" value="P-loop containing nucleotide triphosphate hydrolases"/>
    <property type="match status" value="1"/>
</dbReference>
<dbReference type="Gene3D" id="2.40.30.10">
    <property type="entry name" value="Translation factors"/>
    <property type="match status" value="2"/>
</dbReference>
<dbReference type="NCBIfam" id="TIGR00231">
    <property type="entry name" value="small_GTP"/>
    <property type="match status" value="1"/>
</dbReference>
<organism evidence="8">
    <name type="scientific">hydrothermal vent metagenome</name>
    <dbReference type="NCBI Taxonomy" id="652676"/>
    <lineage>
        <taxon>unclassified sequences</taxon>
        <taxon>metagenomes</taxon>
        <taxon>ecological metagenomes</taxon>
    </lineage>
</organism>
<dbReference type="Pfam" id="PF00009">
    <property type="entry name" value="GTP_EFTU"/>
    <property type="match status" value="1"/>
</dbReference>
<dbReference type="PROSITE" id="PS51722">
    <property type="entry name" value="G_TR_2"/>
    <property type="match status" value="1"/>
</dbReference>
<dbReference type="EMBL" id="UOGD01000058">
    <property type="protein sequence ID" value="VAX16677.1"/>
    <property type="molecule type" value="Genomic_DNA"/>
</dbReference>
<dbReference type="InterPro" id="IPR009000">
    <property type="entry name" value="Transl_B-barrel_sf"/>
</dbReference>
<dbReference type="InterPro" id="IPR054696">
    <property type="entry name" value="GTP-eEF1A_C"/>
</dbReference>
<evidence type="ECO:0000256" key="4">
    <source>
        <dbReference type="ARBA" id="ARBA00022741"/>
    </source>
</evidence>
<keyword evidence="5" id="KW-0067">ATP-binding</keyword>